<accession>A0ABR0TJ04</accession>
<gene>
    <name evidence="2" type="ORF">QM012_008244</name>
</gene>
<name>A0ABR0TJ04_AURPU</name>
<protein>
    <submittedName>
        <fullName evidence="2">Uncharacterized protein</fullName>
    </submittedName>
</protein>
<evidence type="ECO:0000256" key="1">
    <source>
        <dbReference type="SAM" id="Coils"/>
    </source>
</evidence>
<comment type="caution">
    <text evidence="2">The sequence shown here is derived from an EMBL/GenBank/DDBJ whole genome shotgun (WGS) entry which is preliminary data.</text>
</comment>
<sequence>MMTEQTDSPLEAGQDHLPAMPVEIQLEIFKHVVEAPDQQVFPSPHMRVSKTIKQHVVEVLTENHTLQLECRHPTSYHFRATSMYLSSGKGEYLRSPGLPTIKGSVVRWSKFRSLLLSAEMIGKVDSVYIKLSWMRDLSFTLLFHHNKPPTIKTHAWSHNSSFAVPLRPDLTRWTQQPVKPSVKWVEAFISDMRNQSYAHLAQHLVDLDRDLYAAAMREMKARQYGNHAVKLERNTTAGVPKILGIGEAARLRDTVSDLLKNRQVAREELNIELEERFGKFEGHERDE</sequence>
<dbReference type="EMBL" id="JASGXD010000007">
    <property type="protein sequence ID" value="KAK6004382.1"/>
    <property type="molecule type" value="Genomic_DNA"/>
</dbReference>
<evidence type="ECO:0000313" key="2">
    <source>
        <dbReference type="EMBL" id="KAK6004382.1"/>
    </source>
</evidence>
<proteinExistence type="predicted"/>
<dbReference type="Proteomes" id="UP001341245">
    <property type="component" value="Unassembled WGS sequence"/>
</dbReference>
<evidence type="ECO:0000313" key="3">
    <source>
        <dbReference type="Proteomes" id="UP001341245"/>
    </source>
</evidence>
<keyword evidence="1" id="KW-0175">Coiled coil</keyword>
<reference evidence="2 3" key="1">
    <citation type="submission" date="2023-11" db="EMBL/GenBank/DDBJ databases">
        <title>Draft genome sequence and annotation of the polyextremotolerant black yeast-like fungus Aureobasidium pullulans NRRL 62042.</title>
        <authorList>
            <person name="Dielentheis-Frenken M.R.E."/>
            <person name="Wibberg D."/>
            <person name="Blank L.M."/>
            <person name="Tiso T."/>
        </authorList>
    </citation>
    <scope>NUCLEOTIDE SEQUENCE [LARGE SCALE GENOMIC DNA]</scope>
    <source>
        <strain evidence="2 3">NRRL 62042</strain>
    </source>
</reference>
<organism evidence="2 3">
    <name type="scientific">Aureobasidium pullulans</name>
    <name type="common">Black yeast</name>
    <name type="synonym">Pullularia pullulans</name>
    <dbReference type="NCBI Taxonomy" id="5580"/>
    <lineage>
        <taxon>Eukaryota</taxon>
        <taxon>Fungi</taxon>
        <taxon>Dikarya</taxon>
        <taxon>Ascomycota</taxon>
        <taxon>Pezizomycotina</taxon>
        <taxon>Dothideomycetes</taxon>
        <taxon>Dothideomycetidae</taxon>
        <taxon>Dothideales</taxon>
        <taxon>Saccotheciaceae</taxon>
        <taxon>Aureobasidium</taxon>
    </lineage>
</organism>
<feature type="coiled-coil region" evidence="1">
    <location>
        <begin position="248"/>
        <end position="275"/>
    </location>
</feature>
<keyword evidence="3" id="KW-1185">Reference proteome</keyword>